<dbReference type="RefSeq" id="WP_203227850.1">
    <property type="nucleotide sequence ID" value="NZ_JBHSKV010000018.1"/>
</dbReference>
<name>A0ABD5QUF0_9EURY</name>
<organism evidence="2 3">
    <name type="scientific">Halorubrum glutamatedens</name>
    <dbReference type="NCBI Taxonomy" id="2707018"/>
    <lineage>
        <taxon>Archaea</taxon>
        <taxon>Methanobacteriati</taxon>
        <taxon>Methanobacteriota</taxon>
        <taxon>Stenosarchaea group</taxon>
        <taxon>Halobacteria</taxon>
        <taxon>Halobacteriales</taxon>
        <taxon>Haloferacaceae</taxon>
        <taxon>Halorubrum</taxon>
    </lineage>
</organism>
<feature type="region of interest" description="Disordered" evidence="1">
    <location>
        <begin position="309"/>
        <end position="350"/>
    </location>
</feature>
<dbReference type="AlphaFoldDB" id="A0ABD5QUF0"/>
<protein>
    <recommendedName>
        <fullName evidence="4">SipW-cognate class signal peptide</fullName>
    </recommendedName>
</protein>
<gene>
    <name evidence="2" type="ORF">ACFPJA_13390</name>
</gene>
<proteinExistence type="predicted"/>
<evidence type="ECO:0000313" key="3">
    <source>
        <dbReference type="Proteomes" id="UP001596145"/>
    </source>
</evidence>
<evidence type="ECO:0008006" key="4">
    <source>
        <dbReference type="Google" id="ProtNLM"/>
    </source>
</evidence>
<dbReference type="EMBL" id="JBHSKV010000018">
    <property type="protein sequence ID" value="MFC5135705.1"/>
    <property type="molecule type" value="Genomic_DNA"/>
</dbReference>
<dbReference type="Proteomes" id="UP001596145">
    <property type="component" value="Unassembled WGS sequence"/>
</dbReference>
<accession>A0ABD5QUF0</accession>
<reference evidence="2 3" key="1">
    <citation type="journal article" date="2019" name="Int. J. Syst. Evol. Microbiol.">
        <title>The Global Catalogue of Microorganisms (GCM) 10K type strain sequencing project: providing services to taxonomists for standard genome sequencing and annotation.</title>
        <authorList>
            <consortium name="The Broad Institute Genomics Platform"/>
            <consortium name="The Broad Institute Genome Sequencing Center for Infectious Disease"/>
            <person name="Wu L."/>
            <person name="Ma J."/>
        </authorList>
    </citation>
    <scope>NUCLEOTIDE SEQUENCE [LARGE SCALE GENOMIC DNA]</scope>
    <source>
        <strain evidence="2 3">CGMCC 1.16026</strain>
    </source>
</reference>
<keyword evidence="3" id="KW-1185">Reference proteome</keyword>
<evidence type="ECO:0000256" key="1">
    <source>
        <dbReference type="SAM" id="MobiDB-lite"/>
    </source>
</evidence>
<evidence type="ECO:0000313" key="2">
    <source>
        <dbReference type="EMBL" id="MFC5135705.1"/>
    </source>
</evidence>
<comment type="caution">
    <text evidence="2">The sequence shown here is derived from an EMBL/GenBank/DDBJ whole genome shotgun (WGS) entry which is preliminary data.</text>
</comment>
<sequence>MKRRNLILLLGGASSGAMSVGTGAFSSAEAERGVSVSVEDDKDAFIRYEKPNDGTETEYGEEVTLVRVRNQFGGDQELALVGIEYEYDDETVKDDVLKNITVERYEGPADPDEEFNEEDFIGVNDDHVAIERGSTNGDFPAADDADAFGPGEWIRIVADACVPPGEEVEVAVTITVKGIEGTGITAQLFGDTRRFKLSSKLNDLADLISSVKFPGNSGKVQIRTDSDGGGASERDPEVSATAYYATDGGDVKETDTKDVRVDTQLELDDDFDVSEGNSIVGIAIDGIDGVFVHPKFDDSVCEIVVGNSGSSSAGGGDNPGSGNDNPGNSGGETAETTSLDNAFGNCFVNN</sequence>